<feature type="transmembrane region" description="Helical" evidence="1">
    <location>
        <begin position="55"/>
        <end position="76"/>
    </location>
</feature>
<keyword evidence="1" id="KW-1133">Transmembrane helix</keyword>
<keyword evidence="1" id="KW-0472">Membrane</keyword>
<name>A0ABW5MT58_9FLAO</name>
<reference evidence="3" key="1">
    <citation type="journal article" date="2019" name="Int. J. Syst. Evol. Microbiol.">
        <title>The Global Catalogue of Microorganisms (GCM) 10K type strain sequencing project: providing services to taxonomists for standard genome sequencing and annotation.</title>
        <authorList>
            <consortium name="The Broad Institute Genomics Platform"/>
            <consortium name="The Broad Institute Genome Sequencing Center for Infectious Disease"/>
            <person name="Wu L."/>
            <person name="Ma J."/>
        </authorList>
    </citation>
    <scope>NUCLEOTIDE SEQUENCE [LARGE SCALE GENOMIC DNA]</scope>
    <source>
        <strain evidence="3">KCTC 52368</strain>
    </source>
</reference>
<sequence>MKNNQKAEYRSISWQLETIIAGGLFYTLFISTDFFKNFYIQKQAILNLNHYETLIFFGLYILTRTLLIGFGANLVLRTFWVAYMAIYNWYPNGVNYDKINPSDSRKKRLELRYHRENRLETLEKWASLSFSFAILFAMVVISTIVVCLLIDAFLLEVLELDDLVYNITYNYVLAAVILLSQLGILAQFSFKTGKKVVDKVLTALNTFYYYISGSFLYQRELLILRSNSKQWILLSFGVFYIVMATLISINQLGAFFYGGTFTVKSFDDRETYEQPSVYMIRNNYYEDHLKENEVFYRGGIQSEVIDENYLKLFIVHWFWFDDFKDSVLTDLDFKKEIPIFKNDSIRSAFFDGQRNKYQQALNTLFTVELNTKKLDSVRWDRYKHPKTDEEGYVTFIKVDTLKQGRNIMHVRRRYGKKDSQVSQNWMSFPFWKE</sequence>
<dbReference type="RefSeq" id="WP_377764955.1">
    <property type="nucleotide sequence ID" value="NZ_JBHULB010000005.1"/>
</dbReference>
<proteinExistence type="predicted"/>
<evidence type="ECO:0000256" key="1">
    <source>
        <dbReference type="SAM" id="Phobius"/>
    </source>
</evidence>
<evidence type="ECO:0000313" key="2">
    <source>
        <dbReference type="EMBL" id="MFD2585555.1"/>
    </source>
</evidence>
<feature type="transmembrane region" description="Helical" evidence="1">
    <location>
        <begin position="230"/>
        <end position="249"/>
    </location>
</feature>
<feature type="transmembrane region" description="Helical" evidence="1">
    <location>
        <begin position="167"/>
        <end position="188"/>
    </location>
</feature>
<evidence type="ECO:0000313" key="3">
    <source>
        <dbReference type="Proteomes" id="UP001597526"/>
    </source>
</evidence>
<dbReference type="Proteomes" id="UP001597526">
    <property type="component" value="Unassembled WGS sequence"/>
</dbReference>
<organism evidence="2 3">
    <name type="scientific">Croceitalea marina</name>
    <dbReference type="NCBI Taxonomy" id="1775166"/>
    <lineage>
        <taxon>Bacteria</taxon>
        <taxon>Pseudomonadati</taxon>
        <taxon>Bacteroidota</taxon>
        <taxon>Flavobacteriia</taxon>
        <taxon>Flavobacteriales</taxon>
        <taxon>Flavobacteriaceae</taxon>
        <taxon>Croceitalea</taxon>
    </lineage>
</organism>
<dbReference type="EMBL" id="JBHULB010000005">
    <property type="protein sequence ID" value="MFD2585555.1"/>
    <property type="molecule type" value="Genomic_DNA"/>
</dbReference>
<feature type="transmembrane region" description="Helical" evidence="1">
    <location>
        <begin position="125"/>
        <end position="155"/>
    </location>
</feature>
<gene>
    <name evidence="2" type="ORF">ACFSQJ_01360</name>
</gene>
<keyword evidence="1" id="KW-0812">Transmembrane</keyword>
<feature type="transmembrane region" description="Helical" evidence="1">
    <location>
        <begin position="12"/>
        <end position="35"/>
    </location>
</feature>
<protein>
    <submittedName>
        <fullName evidence="2">Uncharacterized protein</fullName>
    </submittedName>
</protein>
<comment type="caution">
    <text evidence="2">The sequence shown here is derived from an EMBL/GenBank/DDBJ whole genome shotgun (WGS) entry which is preliminary data.</text>
</comment>
<keyword evidence="3" id="KW-1185">Reference proteome</keyword>
<accession>A0ABW5MT58</accession>